<proteinExistence type="predicted"/>
<feature type="region of interest" description="Disordered" evidence="1">
    <location>
        <begin position="1"/>
        <end position="20"/>
    </location>
</feature>
<sequence length="318" mass="35343">MPRLKSNRSPASSSSPIIPRSARSALRGAGRIFDQTTIDNALKKCFRKLHRSLPSDFLQRCQHADHDGPCVGAVYMYHGGNSTLLGDEDEPTPVCDSSHPNFCYLGTFFFWCKTYGVWGGWLSEPLLTSEQLEDPDVQMWLERRHALACHLKAAQSFEEPSQPSSPRLPPSLSPSPKKLSPSDRPLSHKKGVELTSAFDVKSEITSSTDYDQGDSAKDPVTILFWQKDNRNPVQLQADGPSNSISDILAETLSWAVVHPHSQVVVHKGSYVALKSRQVAHLTQWDAYVGKLSDVLLKYGVDLEFILVKNEKNWTIGAT</sequence>
<accession>A0AA39U7J4</accession>
<evidence type="ECO:0000313" key="3">
    <source>
        <dbReference type="Proteomes" id="UP001175227"/>
    </source>
</evidence>
<name>A0AA39U7J4_9AGAR</name>
<reference evidence="2" key="1">
    <citation type="submission" date="2023-06" db="EMBL/GenBank/DDBJ databases">
        <authorList>
            <consortium name="Lawrence Berkeley National Laboratory"/>
            <person name="Ahrendt S."/>
            <person name="Sahu N."/>
            <person name="Indic B."/>
            <person name="Wong-Bajracharya J."/>
            <person name="Merenyi Z."/>
            <person name="Ke H.-M."/>
            <person name="Monk M."/>
            <person name="Kocsube S."/>
            <person name="Drula E."/>
            <person name="Lipzen A."/>
            <person name="Balint B."/>
            <person name="Henrissat B."/>
            <person name="Andreopoulos B."/>
            <person name="Martin F.M."/>
            <person name="Harder C.B."/>
            <person name="Rigling D."/>
            <person name="Ford K.L."/>
            <person name="Foster G.D."/>
            <person name="Pangilinan J."/>
            <person name="Papanicolaou A."/>
            <person name="Barry K."/>
            <person name="LaButti K."/>
            <person name="Viragh M."/>
            <person name="Koriabine M."/>
            <person name="Yan M."/>
            <person name="Riley R."/>
            <person name="Champramary S."/>
            <person name="Plett K.L."/>
            <person name="Tsai I.J."/>
            <person name="Slot J."/>
            <person name="Sipos G."/>
            <person name="Plett J."/>
            <person name="Nagy L.G."/>
            <person name="Grigoriev I.V."/>
        </authorList>
    </citation>
    <scope>NUCLEOTIDE SEQUENCE</scope>
    <source>
        <strain evidence="2">ICMP 16352</strain>
    </source>
</reference>
<organism evidence="2 3">
    <name type="scientific">Armillaria novae-zelandiae</name>
    <dbReference type="NCBI Taxonomy" id="153914"/>
    <lineage>
        <taxon>Eukaryota</taxon>
        <taxon>Fungi</taxon>
        <taxon>Dikarya</taxon>
        <taxon>Basidiomycota</taxon>
        <taxon>Agaricomycotina</taxon>
        <taxon>Agaricomycetes</taxon>
        <taxon>Agaricomycetidae</taxon>
        <taxon>Agaricales</taxon>
        <taxon>Marasmiineae</taxon>
        <taxon>Physalacriaceae</taxon>
        <taxon>Armillaria</taxon>
    </lineage>
</organism>
<feature type="region of interest" description="Disordered" evidence="1">
    <location>
        <begin position="158"/>
        <end position="188"/>
    </location>
</feature>
<feature type="compositionally biased region" description="Low complexity" evidence="1">
    <location>
        <begin position="174"/>
        <end position="184"/>
    </location>
</feature>
<feature type="compositionally biased region" description="Low complexity" evidence="1">
    <location>
        <begin position="8"/>
        <end position="20"/>
    </location>
</feature>
<dbReference type="Proteomes" id="UP001175227">
    <property type="component" value="Unassembled WGS sequence"/>
</dbReference>
<protein>
    <submittedName>
        <fullName evidence="2">Uncharacterized protein</fullName>
    </submittedName>
</protein>
<gene>
    <name evidence="2" type="ORF">IW261DRAFT_1424447</name>
</gene>
<keyword evidence="3" id="KW-1185">Reference proteome</keyword>
<dbReference type="EMBL" id="JAUEPR010000041">
    <property type="protein sequence ID" value="KAK0472409.1"/>
    <property type="molecule type" value="Genomic_DNA"/>
</dbReference>
<dbReference type="AlphaFoldDB" id="A0AA39U7J4"/>
<evidence type="ECO:0000256" key="1">
    <source>
        <dbReference type="SAM" id="MobiDB-lite"/>
    </source>
</evidence>
<comment type="caution">
    <text evidence="2">The sequence shown here is derived from an EMBL/GenBank/DDBJ whole genome shotgun (WGS) entry which is preliminary data.</text>
</comment>
<evidence type="ECO:0000313" key="2">
    <source>
        <dbReference type="EMBL" id="KAK0472409.1"/>
    </source>
</evidence>